<dbReference type="PANTHER" id="PTHR42799">
    <property type="entry name" value="MITOCHONDRIAL PEPTIDE METHIONINE SULFOXIDE REDUCTASE"/>
    <property type="match status" value="1"/>
</dbReference>
<comment type="caution">
    <text evidence="6">The sequence shown here is derived from an EMBL/GenBank/DDBJ whole genome shotgun (WGS) entry which is preliminary data.</text>
</comment>
<proteinExistence type="inferred from homology"/>
<evidence type="ECO:0000256" key="1">
    <source>
        <dbReference type="ARBA" id="ARBA00023002"/>
    </source>
</evidence>
<dbReference type="RefSeq" id="WP_380973783.1">
    <property type="nucleotide sequence ID" value="NZ_JBHTEF010000001.1"/>
</dbReference>
<name>A0ABW2SLJ7_9ACTO</name>
<dbReference type="InterPro" id="IPR036509">
    <property type="entry name" value="Met_Sox_Rdtase_MsrA_sf"/>
</dbReference>
<evidence type="ECO:0000259" key="5">
    <source>
        <dbReference type="Pfam" id="PF01625"/>
    </source>
</evidence>
<feature type="active site" evidence="4">
    <location>
        <position position="42"/>
    </location>
</feature>
<evidence type="ECO:0000313" key="7">
    <source>
        <dbReference type="Proteomes" id="UP001596527"/>
    </source>
</evidence>
<dbReference type="HAMAP" id="MF_01401">
    <property type="entry name" value="MsrA"/>
    <property type="match status" value="1"/>
</dbReference>
<evidence type="ECO:0000256" key="2">
    <source>
        <dbReference type="ARBA" id="ARBA00047806"/>
    </source>
</evidence>
<comment type="function">
    <text evidence="4">Has an important function as a repair enzyme for proteins that have been inactivated by oxidation. Catalyzes the reversible oxidation-reduction of methionine sulfoxide in proteins to methionine.</text>
</comment>
<gene>
    <name evidence="4 6" type="primary">msrA</name>
    <name evidence="6" type="ORF">ACFQWG_07330</name>
</gene>
<dbReference type="SUPFAM" id="SSF55068">
    <property type="entry name" value="Peptide methionine sulfoxide reductase"/>
    <property type="match status" value="1"/>
</dbReference>
<dbReference type="InterPro" id="IPR050162">
    <property type="entry name" value="MsrA_MetSO_reductase"/>
</dbReference>
<dbReference type="EMBL" id="JBHTEF010000001">
    <property type="protein sequence ID" value="MFC7581009.1"/>
    <property type="molecule type" value="Genomic_DNA"/>
</dbReference>
<evidence type="ECO:0000313" key="6">
    <source>
        <dbReference type="EMBL" id="MFC7581009.1"/>
    </source>
</evidence>
<keyword evidence="7" id="KW-1185">Reference proteome</keyword>
<dbReference type="GO" id="GO:0008113">
    <property type="term" value="F:peptide-methionine (S)-S-oxide reductase activity"/>
    <property type="evidence" value="ECO:0007669"/>
    <property type="project" value="UniProtKB-EC"/>
</dbReference>
<dbReference type="EC" id="1.8.4.11" evidence="4"/>
<dbReference type="Gene3D" id="3.30.1060.10">
    <property type="entry name" value="Peptide methionine sulphoxide reductase MsrA"/>
    <property type="match status" value="1"/>
</dbReference>
<dbReference type="NCBIfam" id="TIGR00401">
    <property type="entry name" value="msrA"/>
    <property type="match status" value="1"/>
</dbReference>
<protein>
    <recommendedName>
        <fullName evidence="4">Peptide methionine sulfoxide reductase MsrA</fullName>
        <shortName evidence="4">Protein-methionine-S-oxide reductase</shortName>
        <ecNumber evidence="4">1.8.4.11</ecNumber>
    </recommendedName>
    <alternativeName>
        <fullName evidence="4">Peptide-methionine (S)-S-oxide reductase</fullName>
        <shortName evidence="4">Peptide Met(O) reductase</shortName>
    </alternativeName>
</protein>
<comment type="catalytic activity">
    <reaction evidence="2 4">
        <text>L-methionyl-[protein] + [thioredoxin]-disulfide + H2O = L-methionyl-(S)-S-oxide-[protein] + [thioredoxin]-dithiol</text>
        <dbReference type="Rhea" id="RHEA:14217"/>
        <dbReference type="Rhea" id="RHEA-COMP:10698"/>
        <dbReference type="Rhea" id="RHEA-COMP:10700"/>
        <dbReference type="Rhea" id="RHEA-COMP:12313"/>
        <dbReference type="Rhea" id="RHEA-COMP:12315"/>
        <dbReference type="ChEBI" id="CHEBI:15377"/>
        <dbReference type="ChEBI" id="CHEBI:16044"/>
        <dbReference type="ChEBI" id="CHEBI:29950"/>
        <dbReference type="ChEBI" id="CHEBI:44120"/>
        <dbReference type="ChEBI" id="CHEBI:50058"/>
        <dbReference type="EC" id="1.8.4.11"/>
    </reaction>
</comment>
<dbReference type="Proteomes" id="UP001596527">
    <property type="component" value="Unassembled WGS sequence"/>
</dbReference>
<evidence type="ECO:0000256" key="3">
    <source>
        <dbReference type="ARBA" id="ARBA00048782"/>
    </source>
</evidence>
<evidence type="ECO:0000256" key="4">
    <source>
        <dbReference type="HAMAP-Rule" id="MF_01401"/>
    </source>
</evidence>
<accession>A0ABW2SLJ7</accession>
<dbReference type="Pfam" id="PF01625">
    <property type="entry name" value="PMSR"/>
    <property type="match status" value="1"/>
</dbReference>
<sequence>MFRSIDALSAPRTDPARHVVLGTPLDLAPGAGQALIFLAAGCFWGVEKIFWETPGVVSTAVGYMGGHTAHPTYPEVCTGSTGHAETVRVVYDTAQVSTEQILALFFEIHDPTQGDRQGNDVGPQYRSAVWTTAPDQRAAAIATRDAYQREISSRGFGSITTAIASSVPDAGGEGVAFWRAEDYHQGYLWKNPGGYQCHVRTGVACPVVPGARR</sequence>
<feature type="domain" description="Peptide methionine sulphoxide reductase MsrA" evidence="5">
    <location>
        <begin position="36"/>
        <end position="197"/>
    </location>
</feature>
<comment type="catalytic activity">
    <reaction evidence="3 4">
        <text>[thioredoxin]-disulfide + L-methionine + H2O = L-methionine (S)-S-oxide + [thioredoxin]-dithiol</text>
        <dbReference type="Rhea" id="RHEA:19993"/>
        <dbReference type="Rhea" id="RHEA-COMP:10698"/>
        <dbReference type="Rhea" id="RHEA-COMP:10700"/>
        <dbReference type="ChEBI" id="CHEBI:15377"/>
        <dbReference type="ChEBI" id="CHEBI:29950"/>
        <dbReference type="ChEBI" id="CHEBI:50058"/>
        <dbReference type="ChEBI" id="CHEBI:57844"/>
        <dbReference type="ChEBI" id="CHEBI:58772"/>
        <dbReference type="EC" id="1.8.4.11"/>
    </reaction>
</comment>
<comment type="similarity">
    <text evidence="4">Belongs to the MsrA Met sulfoxide reductase family.</text>
</comment>
<keyword evidence="1 4" id="KW-0560">Oxidoreductase</keyword>
<dbReference type="PANTHER" id="PTHR42799:SF2">
    <property type="entry name" value="MITOCHONDRIAL PEPTIDE METHIONINE SULFOXIDE REDUCTASE"/>
    <property type="match status" value="1"/>
</dbReference>
<dbReference type="InterPro" id="IPR002569">
    <property type="entry name" value="Met_Sox_Rdtase_MsrA_dom"/>
</dbReference>
<reference evidence="7" key="1">
    <citation type="journal article" date="2019" name="Int. J. Syst. Evol. Microbiol.">
        <title>The Global Catalogue of Microorganisms (GCM) 10K type strain sequencing project: providing services to taxonomists for standard genome sequencing and annotation.</title>
        <authorList>
            <consortium name="The Broad Institute Genomics Platform"/>
            <consortium name="The Broad Institute Genome Sequencing Center for Infectious Disease"/>
            <person name="Wu L."/>
            <person name="Ma J."/>
        </authorList>
    </citation>
    <scope>NUCLEOTIDE SEQUENCE [LARGE SCALE GENOMIC DNA]</scope>
    <source>
        <strain evidence="7">CCUG 56698</strain>
    </source>
</reference>
<organism evidence="6 7">
    <name type="scientific">Schaalia naturae</name>
    <dbReference type="NCBI Taxonomy" id="635203"/>
    <lineage>
        <taxon>Bacteria</taxon>
        <taxon>Bacillati</taxon>
        <taxon>Actinomycetota</taxon>
        <taxon>Actinomycetes</taxon>
        <taxon>Actinomycetales</taxon>
        <taxon>Actinomycetaceae</taxon>
        <taxon>Schaalia</taxon>
    </lineage>
</organism>